<comment type="caution">
    <text evidence="1">The sequence shown here is derived from an EMBL/GenBank/DDBJ whole genome shotgun (WGS) entry which is preliminary data.</text>
</comment>
<dbReference type="EMBL" id="JACNEP010000021">
    <property type="protein sequence ID" value="MBC3767594.1"/>
    <property type="molecule type" value="Genomic_DNA"/>
</dbReference>
<dbReference type="PROSITE" id="PS51257">
    <property type="entry name" value="PROKAR_LIPOPROTEIN"/>
    <property type="match status" value="1"/>
</dbReference>
<protein>
    <submittedName>
        <fullName evidence="1">DUF4397 domain-containing protein</fullName>
    </submittedName>
</protein>
<organism evidence="1 2">
    <name type="scientific">Neptunicella marina</name>
    <dbReference type="NCBI Taxonomy" id="2125989"/>
    <lineage>
        <taxon>Bacteria</taxon>
        <taxon>Pseudomonadati</taxon>
        <taxon>Pseudomonadota</taxon>
        <taxon>Gammaproteobacteria</taxon>
        <taxon>Alteromonadales</taxon>
        <taxon>Alteromonadaceae</taxon>
        <taxon>Neptunicella</taxon>
    </lineage>
</organism>
<dbReference type="AlphaFoldDB" id="A0A8J6IWW1"/>
<reference evidence="1" key="2">
    <citation type="submission" date="2020-08" db="EMBL/GenBank/DDBJ databases">
        <authorList>
            <person name="Lai Q."/>
        </authorList>
    </citation>
    <scope>NUCLEOTIDE SEQUENCE</scope>
    <source>
        <strain evidence="1">S27-2</strain>
    </source>
</reference>
<name>A0A8J6IWW1_9ALTE</name>
<gene>
    <name evidence="1" type="ORF">H8B19_17070</name>
</gene>
<evidence type="ECO:0000313" key="2">
    <source>
        <dbReference type="Proteomes" id="UP000601768"/>
    </source>
</evidence>
<keyword evidence="2" id="KW-1185">Reference proteome</keyword>
<dbReference type="Proteomes" id="UP000601768">
    <property type="component" value="Unassembled WGS sequence"/>
</dbReference>
<evidence type="ECO:0000313" key="1">
    <source>
        <dbReference type="EMBL" id="MBC3767594.1"/>
    </source>
</evidence>
<reference evidence="1" key="1">
    <citation type="journal article" date="2018" name="Int. J. Syst. Evol. Microbiol.">
        <title>Neptunicella marina gen. nov., sp. nov., isolated from surface seawater.</title>
        <authorList>
            <person name="Liu X."/>
            <person name="Lai Q."/>
            <person name="Du Y."/>
            <person name="Zhang X."/>
            <person name="Liu Z."/>
            <person name="Sun F."/>
            <person name="Shao Z."/>
        </authorList>
    </citation>
    <scope>NUCLEOTIDE SEQUENCE</scope>
    <source>
        <strain evidence="1">S27-2</strain>
    </source>
</reference>
<accession>A0A8J6IWW1</accession>
<dbReference type="RefSeq" id="WP_186508212.1">
    <property type="nucleotide sequence ID" value="NZ_JACNEP010000021.1"/>
</dbReference>
<proteinExistence type="predicted"/>
<sequence>MNALKVVLPLSMLLLIGCGGSDDDESDYAESYMQFYNGSANSANTYLTVDDSLLSSASYGDATTVYTFEPDDVDIEFSRVDSDGQSISLKEQTVSLKKGYKKLLVLSGDYQSGDVTEYDIERKDDYDDEFDLYATNMDSNGQGYDLYMAESGTPFSDAHLVASTTYQSLTHGTYWDADSDSSYWVEDEYVFYITSPGSDEVLFQSQPINMTYSTEYVAVIRQGSGPTGSNLVLDLVNNSSSVASYTDIQASSQFRVYNSLNNSDALKVTLAGNEDQSELQIEADTLTEFSEVDYGDYRLTVDAADGTNLLKNKLITLNQGDSKTILLFNDADGKANAIAFSESTLPQIYDHDLNVANLVDEYSSVDFYFVRQDETIDTAEYKISSVQFAENDTISLPTGYYEIIAVYEKNSDDLTLLYRSSLLDISEQSSFVVTLEPDQNSATGYKINLLH</sequence>